<gene>
    <name evidence="2" type="ORF">DN069_19985</name>
</gene>
<evidence type="ECO:0000256" key="1">
    <source>
        <dbReference type="SAM" id="SignalP"/>
    </source>
</evidence>
<organism evidence="2 3">
    <name type="scientific">Streptacidiphilus pinicola</name>
    <dbReference type="NCBI Taxonomy" id="2219663"/>
    <lineage>
        <taxon>Bacteria</taxon>
        <taxon>Bacillati</taxon>
        <taxon>Actinomycetota</taxon>
        <taxon>Actinomycetes</taxon>
        <taxon>Kitasatosporales</taxon>
        <taxon>Streptomycetaceae</taxon>
        <taxon>Streptacidiphilus</taxon>
    </lineage>
</organism>
<reference evidence="2 3" key="1">
    <citation type="submission" date="2018-06" db="EMBL/GenBank/DDBJ databases">
        <title>Streptacidiphilus pinicola sp. nov., isolated from pine grove soil.</title>
        <authorList>
            <person name="Roh S.G."/>
            <person name="Park S."/>
            <person name="Kim M.-K."/>
            <person name="Yun B.-R."/>
            <person name="Park J."/>
            <person name="Kim M.J."/>
            <person name="Kim Y.S."/>
            <person name="Kim S.B."/>
        </authorList>
    </citation>
    <scope>NUCLEOTIDE SEQUENCE [LARGE SCALE GENOMIC DNA]</scope>
    <source>
        <strain evidence="2 3">MMS16-CNU450</strain>
    </source>
</reference>
<accession>A0A2X0J106</accession>
<dbReference type="AlphaFoldDB" id="A0A2X0J106"/>
<keyword evidence="3" id="KW-1185">Reference proteome</keyword>
<evidence type="ECO:0008006" key="4">
    <source>
        <dbReference type="Google" id="ProtNLM"/>
    </source>
</evidence>
<evidence type="ECO:0000313" key="3">
    <source>
        <dbReference type="Proteomes" id="UP000248889"/>
    </source>
</evidence>
<feature type="signal peptide" evidence="1">
    <location>
        <begin position="1"/>
        <end position="36"/>
    </location>
</feature>
<keyword evidence="1" id="KW-0732">Signal</keyword>
<dbReference type="Proteomes" id="UP000248889">
    <property type="component" value="Unassembled WGS sequence"/>
</dbReference>
<evidence type="ECO:0000313" key="2">
    <source>
        <dbReference type="EMBL" id="RAG83886.1"/>
    </source>
</evidence>
<protein>
    <recommendedName>
        <fullName evidence="4">Gram-positive cocci surface proteins LPxTG domain-containing protein</fullName>
    </recommendedName>
</protein>
<dbReference type="PROSITE" id="PS51257">
    <property type="entry name" value="PROKAR_LIPOPROTEIN"/>
    <property type="match status" value="1"/>
</dbReference>
<proteinExistence type="predicted"/>
<name>A0A2X0J106_9ACTN</name>
<dbReference type="EMBL" id="QKYN01000075">
    <property type="protein sequence ID" value="RAG83886.1"/>
    <property type="molecule type" value="Genomic_DNA"/>
</dbReference>
<sequence length="196" mass="19570">MPRMPHRTPRTAAVTLGAALALGCGPLLVLAPPAVAAARPAAPAGGVNGADISVSPEEVTPGRTVGLVVNCSASFFGTPNPTMVSSMAFVTAVHVHPMPGQPGFFSGAATISQDVRPGTYSVSGACLQSNTSLSTFRSTVEVHGRHEDDHHPHGPVHTGVGGSIDPGSTTQVAVGLGLAGLAGGALFLSRRRGNAG</sequence>
<feature type="chain" id="PRO_5039378566" description="Gram-positive cocci surface proteins LPxTG domain-containing protein" evidence="1">
    <location>
        <begin position="37"/>
        <end position="196"/>
    </location>
</feature>
<comment type="caution">
    <text evidence="2">The sequence shown here is derived from an EMBL/GenBank/DDBJ whole genome shotgun (WGS) entry which is preliminary data.</text>
</comment>